<protein>
    <submittedName>
        <fullName evidence="1">Uncharacterized protein</fullName>
    </submittedName>
</protein>
<name>A0A392VM64_9FABA</name>
<keyword evidence="2" id="KW-1185">Reference proteome</keyword>
<organism evidence="1 2">
    <name type="scientific">Trifolium medium</name>
    <dbReference type="NCBI Taxonomy" id="97028"/>
    <lineage>
        <taxon>Eukaryota</taxon>
        <taxon>Viridiplantae</taxon>
        <taxon>Streptophyta</taxon>
        <taxon>Embryophyta</taxon>
        <taxon>Tracheophyta</taxon>
        <taxon>Spermatophyta</taxon>
        <taxon>Magnoliopsida</taxon>
        <taxon>eudicotyledons</taxon>
        <taxon>Gunneridae</taxon>
        <taxon>Pentapetalae</taxon>
        <taxon>rosids</taxon>
        <taxon>fabids</taxon>
        <taxon>Fabales</taxon>
        <taxon>Fabaceae</taxon>
        <taxon>Papilionoideae</taxon>
        <taxon>50 kb inversion clade</taxon>
        <taxon>NPAAA clade</taxon>
        <taxon>Hologalegina</taxon>
        <taxon>IRL clade</taxon>
        <taxon>Trifolieae</taxon>
        <taxon>Trifolium</taxon>
    </lineage>
</organism>
<dbReference type="EMBL" id="LXQA011194180">
    <property type="protein sequence ID" value="MCI88479.1"/>
    <property type="molecule type" value="Genomic_DNA"/>
</dbReference>
<proteinExistence type="predicted"/>
<evidence type="ECO:0000313" key="2">
    <source>
        <dbReference type="Proteomes" id="UP000265520"/>
    </source>
</evidence>
<dbReference type="AlphaFoldDB" id="A0A392VM64"/>
<dbReference type="Proteomes" id="UP000265520">
    <property type="component" value="Unassembled WGS sequence"/>
</dbReference>
<reference evidence="1 2" key="1">
    <citation type="journal article" date="2018" name="Front. Plant Sci.">
        <title>Red Clover (Trifolium pratense) and Zigzag Clover (T. medium) - A Picture of Genomic Similarities and Differences.</title>
        <authorList>
            <person name="Dluhosova J."/>
            <person name="Istvanek J."/>
            <person name="Nedelnik J."/>
            <person name="Repkova J."/>
        </authorList>
    </citation>
    <scope>NUCLEOTIDE SEQUENCE [LARGE SCALE GENOMIC DNA]</scope>
    <source>
        <strain evidence="2">cv. 10/8</strain>
        <tissue evidence="1">Leaf</tissue>
    </source>
</reference>
<comment type="caution">
    <text evidence="1">The sequence shown here is derived from an EMBL/GenBank/DDBJ whole genome shotgun (WGS) entry which is preliminary data.</text>
</comment>
<sequence>MARAKFEAEPRKSGLGRQATCYLSRRDVFCCSRQFSPETLKLSVLVSPGARQAKSSEGN</sequence>
<evidence type="ECO:0000313" key="1">
    <source>
        <dbReference type="EMBL" id="MCI88479.1"/>
    </source>
</evidence>
<accession>A0A392VM64</accession>